<keyword evidence="1" id="KW-0812">Transmembrane</keyword>
<protein>
    <recommendedName>
        <fullName evidence="3">DUF378 domain-containing protein</fullName>
    </recommendedName>
</protein>
<sequence length="190" mass="21429">MKELVKINLYRALLYIIVIGALNWGLVGIFDFDLVKSFGNLFGYKAGDMISRFIYITVAMSALVLIVQRDIRLPFLGMTVVPQPMTNYKPTGELVSTVVKDLPPNVKVVYWAAQTSDKVVDNPTDAYGDYSNQGVTTTDLNGVATFEVRKPTSYKIPYYYNPFIGTLESHIHYRYWTSAGMASRIFTINI</sequence>
<proteinExistence type="predicted"/>
<evidence type="ECO:0008006" key="3">
    <source>
        <dbReference type="Google" id="ProtNLM"/>
    </source>
</evidence>
<keyword evidence="1" id="KW-0472">Membrane</keyword>
<dbReference type="AlphaFoldDB" id="A0A6C0HVS6"/>
<organism evidence="2">
    <name type="scientific">viral metagenome</name>
    <dbReference type="NCBI Taxonomy" id="1070528"/>
    <lineage>
        <taxon>unclassified sequences</taxon>
        <taxon>metagenomes</taxon>
        <taxon>organismal metagenomes</taxon>
    </lineage>
</organism>
<name>A0A6C0HVS6_9ZZZZ</name>
<accession>A0A6C0HVS6</accession>
<evidence type="ECO:0000256" key="1">
    <source>
        <dbReference type="SAM" id="Phobius"/>
    </source>
</evidence>
<dbReference type="InterPro" id="IPR007211">
    <property type="entry name" value="DUF378"/>
</dbReference>
<keyword evidence="1" id="KW-1133">Transmembrane helix</keyword>
<dbReference type="Pfam" id="PF04070">
    <property type="entry name" value="DUF378"/>
    <property type="match status" value="1"/>
</dbReference>
<dbReference type="EMBL" id="MN740020">
    <property type="protein sequence ID" value="QHT84594.1"/>
    <property type="molecule type" value="Genomic_DNA"/>
</dbReference>
<evidence type="ECO:0000313" key="2">
    <source>
        <dbReference type="EMBL" id="QHT84594.1"/>
    </source>
</evidence>
<feature type="transmembrane region" description="Helical" evidence="1">
    <location>
        <begin position="50"/>
        <end position="67"/>
    </location>
</feature>
<reference evidence="2" key="1">
    <citation type="journal article" date="2020" name="Nature">
        <title>Giant virus diversity and host interactions through global metagenomics.</title>
        <authorList>
            <person name="Schulz F."/>
            <person name="Roux S."/>
            <person name="Paez-Espino D."/>
            <person name="Jungbluth S."/>
            <person name="Walsh D.A."/>
            <person name="Denef V.J."/>
            <person name="McMahon K.D."/>
            <person name="Konstantinidis K.T."/>
            <person name="Eloe-Fadrosh E.A."/>
            <person name="Kyrpides N.C."/>
            <person name="Woyke T."/>
        </authorList>
    </citation>
    <scope>NUCLEOTIDE SEQUENCE</scope>
    <source>
        <strain evidence="2">GVMAG-M-3300023184-177</strain>
    </source>
</reference>
<feature type="transmembrane region" description="Helical" evidence="1">
    <location>
        <begin position="12"/>
        <end position="30"/>
    </location>
</feature>